<evidence type="ECO:0000256" key="1">
    <source>
        <dbReference type="SAM" id="MobiDB-lite"/>
    </source>
</evidence>
<dbReference type="Proteomes" id="UP000237684">
    <property type="component" value="Unassembled WGS sequence"/>
</dbReference>
<protein>
    <submittedName>
        <fullName evidence="3">Uncharacterized protein</fullName>
    </submittedName>
</protein>
<dbReference type="PROSITE" id="PS51257">
    <property type="entry name" value="PROKAR_LIPOPROTEIN"/>
    <property type="match status" value="1"/>
</dbReference>
<feature type="compositionally biased region" description="Low complexity" evidence="1">
    <location>
        <begin position="37"/>
        <end position="50"/>
    </location>
</feature>
<evidence type="ECO:0000313" key="3">
    <source>
        <dbReference type="EMBL" id="PQV65422.1"/>
    </source>
</evidence>
<name>A0A2S8SX93_9BACT</name>
<organism evidence="3 4">
    <name type="scientific">Abditibacterium utsteinense</name>
    <dbReference type="NCBI Taxonomy" id="1960156"/>
    <lineage>
        <taxon>Bacteria</taxon>
        <taxon>Pseudomonadati</taxon>
        <taxon>Abditibacteriota</taxon>
        <taxon>Abditibacteriia</taxon>
        <taxon>Abditibacteriales</taxon>
        <taxon>Abditibacteriaceae</taxon>
        <taxon>Abditibacterium</taxon>
    </lineage>
</organism>
<accession>A0A2S8SX93</accession>
<feature type="signal peptide" evidence="2">
    <location>
        <begin position="1"/>
        <end position="21"/>
    </location>
</feature>
<dbReference type="RefSeq" id="WP_157947470.1">
    <property type="nucleotide sequence ID" value="NZ_NIGF01000001.1"/>
</dbReference>
<dbReference type="InParanoid" id="A0A2S8SX93"/>
<feature type="chain" id="PRO_5015659814" evidence="2">
    <location>
        <begin position="22"/>
        <end position="50"/>
    </location>
</feature>
<proteinExistence type="predicted"/>
<evidence type="ECO:0000256" key="2">
    <source>
        <dbReference type="SAM" id="SignalP"/>
    </source>
</evidence>
<gene>
    <name evidence="3" type="ORF">B1R32_101163</name>
</gene>
<keyword evidence="4" id="KW-1185">Reference proteome</keyword>
<feature type="region of interest" description="Disordered" evidence="1">
    <location>
        <begin position="29"/>
        <end position="50"/>
    </location>
</feature>
<keyword evidence="2" id="KW-0732">Signal</keyword>
<reference evidence="3 4" key="1">
    <citation type="journal article" date="2018" name="Syst. Appl. Microbiol.">
        <title>Abditibacterium utsteinense sp. nov., the first cultivated member of candidate phylum FBP, isolated from ice-free Antarctic soil samples.</title>
        <authorList>
            <person name="Tahon G."/>
            <person name="Tytgat B."/>
            <person name="Lebbe L."/>
            <person name="Carlier A."/>
            <person name="Willems A."/>
        </authorList>
    </citation>
    <scope>NUCLEOTIDE SEQUENCE [LARGE SCALE GENOMIC DNA]</scope>
    <source>
        <strain evidence="3 4">LMG 29911</strain>
    </source>
</reference>
<dbReference type="EMBL" id="NIGF01000001">
    <property type="protein sequence ID" value="PQV65422.1"/>
    <property type="molecule type" value="Genomic_DNA"/>
</dbReference>
<evidence type="ECO:0000313" key="4">
    <source>
        <dbReference type="Proteomes" id="UP000237684"/>
    </source>
</evidence>
<sequence length="50" mass="5172">MKNWTQRFAVFAVLGAILSSAMLVGCGGGDDESANSTTTTTNTTTTKDAE</sequence>
<dbReference type="AlphaFoldDB" id="A0A2S8SX93"/>
<comment type="caution">
    <text evidence="3">The sequence shown here is derived from an EMBL/GenBank/DDBJ whole genome shotgun (WGS) entry which is preliminary data.</text>
</comment>